<dbReference type="NCBIfam" id="TIGR00516">
    <property type="entry name" value="acpS"/>
    <property type="match status" value="1"/>
</dbReference>
<organism evidence="10 11">
    <name type="scientific">Thermoclostridium stercorarium subsp. thermolacticum DSM 2910</name>
    <dbReference type="NCBI Taxonomy" id="1121336"/>
    <lineage>
        <taxon>Bacteria</taxon>
        <taxon>Bacillati</taxon>
        <taxon>Bacillota</taxon>
        <taxon>Clostridia</taxon>
        <taxon>Eubacteriales</taxon>
        <taxon>Oscillospiraceae</taxon>
        <taxon>Thermoclostridium</taxon>
    </lineage>
</organism>
<dbReference type="GO" id="GO:0005737">
    <property type="term" value="C:cytoplasm"/>
    <property type="evidence" value="ECO:0007669"/>
    <property type="project" value="UniProtKB-SubCell"/>
</dbReference>
<evidence type="ECO:0000259" key="9">
    <source>
        <dbReference type="Pfam" id="PF01648"/>
    </source>
</evidence>
<comment type="similarity">
    <text evidence="8">Belongs to the P-Pant transferase superfamily. AcpS family.</text>
</comment>
<dbReference type="InterPro" id="IPR004568">
    <property type="entry name" value="Ppantetheine-prot_Trfase_dom"/>
</dbReference>
<dbReference type="OrthoDB" id="517356at2"/>
<evidence type="ECO:0000256" key="8">
    <source>
        <dbReference type="HAMAP-Rule" id="MF_00101"/>
    </source>
</evidence>
<dbReference type="EMBL" id="CP014672">
    <property type="protein sequence ID" value="ANW99677.1"/>
    <property type="molecule type" value="Genomic_DNA"/>
</dbReference>
<dbReference type="InterPro" id="IPR037143">
    <property type="entry name" value="4-PPantetheinyl_Trfase_dom_sf"/>
</dbReference>
<evidence type="ECO:0000313" key="10">
    <source>
        <dbReference type="EMBL" id="ANW99677.1"/>
    </source>
</evidence>
<evidence type="ECO:0000256" key="7">
    <source>
        <dbReference type="ARBA" id="ARBA00023160"/>
    </source>
</evidence>
<dbReference type="InterPro" id="IPR002582">
    <property type="entry name" value="ACPS"/>
</dbReference>
<keyword evidence="4 8" id="KW-0276">Fatty acid metabolism</keyword>
<dbReference type="Gene3D" id="3.90.470.20">
    <property type="entry name" value="4'-phosphopantetheinyl transferase domain"/>
    <property type="match status" value="1"/>
</dbReference>
<proteinExistence type="inferred from homology"/>
<dbReference type="SUPFAM" id="SSF56214">
    <property type="entry name" value="4'-phosphopantetheinyl transferase"/>
    <property type="match status" value="1"/>
</dbReference>
<keyword evidence="7 8" id="KW-0275">Fatty acid biosynthesis</keyword>
<sequence>MQIFCGVDMIEIKRIRNAIERHGMSFVEKVFTPEEISYCEKRQSQKFQSYAVRFSAKEAVSKALGTGFSKGVSLKDIEVRIAETGNPKLVLYGKAKELFEEMGGISADISLTHTKEYATAFAVLLCREGA</sequence>
<name>A0A1B1YFY2_THEST</name>
<comment type="subcellular location">
    <subcellularLocation>
        <location evidence="8">Cytoplasm</location>
    </subcellularLocation>
</comment>
<dbReference type="HAMAP" id="MF_00101">
    <property type="entry name" value="AcpS"/>
    <property type="match status" value="1"/>
</dbReference>
<feature type="domain" description="4'-phosphopantetheinyl transferase" evidence="9">
    <location>
        <begin position="5"/>
        <end position="120"/>
    </location>
</feature>
<evidence type="ECO:0000256" key="4">
    <source>
        <dbReference type="ARBA" id="ARBA00022832"/>
    </source>
</evidence>
<evidence type="ECO:0000313" key="11">
    <source>
        <dbReference type="Proteomes" id="UP000092971"/>
    </source>
</evidence>
<evidence type="ECO:0000256" key="5">
    <source>
        <dbReference type="ARBA" id="ARBA00022842"/>
    </source>
</evidence>
<dbReference type="GO" id="GO:0000287">
    <property type="term" value="F:magnesium ion binding"/>
    <property type="evidence" value="ECO:0007669"/>
    <property type="project" value="UniProtKB-UniRule"/>
</dbReference>
<feature type="binding site" evidence="8">
    <location>
        <position position="58"/>
    </location>
    <ligand>
        <name>Mg(2+)</name>
        <dbReference type="ChEBI" id="CHEBI:18420"/>
    </ligand>
</feature>
<comment type="function">
    <text evidence="8">Transfers the 4'-phosphopantetheine moiety from coenzyme A to a Ser of acyl-carrier-protein.</text>
</comment>
<keyword evidence="5 8" id="KW-0460">Magnesium</keyword>
<dbReference type="GO" id="GO:0006633">
    <property type="term" value="P:fatty acid biosynthetic process"/>
    <property type="evidence" value="ECO:0007669"/>
    <property type="project" value="UniProtKB-UniRule"/>
</dbReference>
<accession>A0A1B1YFY2</accession>
<evidence type="ECO:0000256" key="3">
    <source>
        <dbReference type="ARBA" id="ARBA00022723"/>
    </source>
</evidence>
<dbReference type="AlphaFoldDB" id="A0A1B1YFY2"/>
<keyword evidence="2 8" id="KW-0808">Transferase</keyword>
<comment type="cofactor">
    <cofactor evidence="8">
        <name>Mg(2+)</name>
        <dbReference type="ChEBI" id="CHEBI:18420"/>
    </cofactor>
</comment>
<keyword evidence="6 8" id="KW-0443">Lipid metabolism</keyword>
<dbReference type="GO" id="GO:0008897">
    <property type="term" value="F:holo-[acyl-carrier-protein] synthase activity"/>
    <property type="evidence" value="ECO:0007669"/>
    <property type="project" value="UniProtKB-UniRule"/>
</dbReference>
<evidence type="ECO:0000256" key="1">
    <source>
        <dbReference type="ARBA" id="ARBA00022516"/>
    </source>
</evidence>
<comment type="catalytic activity">
    <reaction evidence="8">
        <text>apo-[ACP] + CoA = holo-[ACP] + adenosine 3',5'-bisphosphate + H(+)</text>
        <dbReference type="Rhea" id="RHEA:12068"/>
        <dbReference type="Rhea" id="RHEA-COMP:9685"/>
        <dbReference type="Rhea" id="RHEA-COMP:9690"/>
        <dbReference type="ChEBI" id="CHEBI:15378"/>
        <dbReference type="ChEBI" id="CHEBI:29999"/>
        <dbReference type="ChEBI" id="CHEBI:57287"/>
        <dbReference type="ChEBI" id="CHEBI:58343"/>
        <dbReference type="ChEBI" id="CHEBI:64479"/>
        <dbReference type="EC" id="2.7.8.7"/>
    </reaction>
</comment>
<evidence type="ECO:0000256" key="2">
    <source>
        <dbReference type="ARBA" id="ARBA00022679"/>
    </source>
</evidence>
<dbReference type="Pfam" id="PF01648">
    <property type="entry name" value="ACPS"/>
    <property type="match status" value="1"/>
</dbReference>
<dbReference type="InterPro" id="IPR008278">
    <property type="entry name" value="4-PPantetheinyl_Trfase_dom"/>
</dbReference>
<keyword evidence="1 8" id="KW-0444">Lipid biosynthesis</keyword>
<keyword evidence="8" id="KW-0963">Cytoplasm</keyword>
<reference evidence="10 11" key="1">
    <citation type="submission" date="2016-02" db="EMBL/GenBank/DDBJ databases">
        <title>Comparison of Clostridium stercorarium subspecies using comparative genomics and transcriptomics.</title>
        <authorList>
            <person name="Schellenberg J."/>
            <person name="Thallinger G."/>
            <person name="Levin D.B."/>
            <person name="Zhang X."/>
            <person name="Alvare G."/>
            <person name="Fristensky B."/>
            <person name="Sparling R."/>
        </authorList>
    </citation>
    <scope>NUCLEOTIDE SEQUENCE [LARGE SCALE GENOMIC DNA]</scope>
    <source>
        <strain evidence="10 11">DSM 2910</strain>
    </source>
</reference>
<dbReference type="NCBIfam" id="TIGR00556">
    <property type="entry name" value="pantethn_trn"/>
    <property type="match status" value="1"/>
</dbReference>
<evidence type="ECO:0000256" key="6">
    <source>
        <dbReference type="ARBA" id="ARBA00023098"/>
    </source>
</evidence>
<gene>
    <name evidence="8" type="primary">acpS</name>
    <name evidence="10" type="ORF">CSTERTH_11835</name>
</gene>
<protein>
    <recommendedName>
        <fullName evidence="8">Holo-[acyl-carrier-protein] synthase</fullName>
        <shortName evidence="8">Holo-ACP synthase</shortName>
        <ecNumber evidence="8">2.7.8.7</ecNumber>
    </recommendedName>
    <alternativeName>
        <fullName evidence="8">4'-phosphopantetheinyl transferase AcpS</fullName>
    </alternativeName>
</protein>
<dbReference type="Proteomes" id="UP000092971">
    <property type="component" value="Chromosome"/>
</dbReference>
<feature type="binding site" evidence="8">
    <location>
        <position position="8"/>
    </location>
    <ligand>
        <name>Mg(2+)</name>
        <dbReference type="ChEBI" id="CHEBI:18420"/>
    </ligand>
</feature>
<keyword evidence="3 8" id="KW-0479">Metal-binding</keyword>
<dbReference type="RefSeq" id="WP_015360107.1">
    <property type="nucleotide sequence ID" value="NZ_CP014672.1"/>
</dbReference>
<dbReference type="EC" id="2.7.8.7" evidence="8"/>